<dbReference type="Pfam" id="PF11848">
    <property type="entry name" value="DUF3368"/>
    <property type="match status" value="1"/>
</dbReference>
<dbReference type="AlphaFoldDB" id="L7VLR5"/>
<dbReference type="Proteomes" id="UP000011220">
    <property type="component" value="Chromosome"/>
</dbReference>
<protein>
    <submittedName>
        <fullName evidence="1">Uncharacterized protein</fullName>
    </submittedName>
</protein>
<accession>L7VLR5</accession>
<evidence type="ECO:0000313" key="2">
    <source>
        <dbReference type="Proteomes" id="UP000011220"/>
    </source>
</evidence>
<dbReference type="EMBL" id="CP004044">
    <property type="protein sequence ID" value="AGC67456.1"/>
    <property type="molecule type" value="Genomic_DNA"/>
</dbReference>
<dbReference type="KEGG" id="css:Cst_c04340"/>
<proteinExistence type="predicted"/>
<dbReference type="KEGG" id="csd:Clst_0416"/>
<dbReference type="InterPro" id="IPR021799">
    <property type="entry name" value="PIN-like_prokaryotic"/>
</dbReference>
<organism evidence="1 2">
    <name type="scientific">Thermoclostridium stercorarium (strain ATCC 35414 / DSM 8532 / NCIMB 11754)</name>
    <name type="common">Clostridium stercorarium</name>
    <dbReference type="NCBI Taxonomy" id="1121335"/>
    <lineage>
        <taxon>Bacteria</taxon>
        <taxon>Bacillati</taxon>
        <taxon>Bacillota</taxon>
        <taxon>Clostridia</taxon>
        <taxon>Eubacteriales</taxon>
        <taxon>Oscillospiraceae</taxon>
        <taxon>Thermoclostridium</taxon>
    </lineage>
</organism>
<gene>
    <name evidence="1" type="ordered locus">Cst_c04340</name>
</gene>
<dbReference type="eggNOG" id="COG2405">
    <property type="taxonomic scope" value="Bacteria"/>
</dbReference>
<reference evidence="1 2" key="1">
    <citation type="journal article" date="2013" name="Genome Announc.">
        <title>Complete genome sequence of Clostridium stercorarium subsp. stercorarium strain DSM 8532, a thermophilic degrader of plant cell wall fibers.</title>
        <authorList>
            <person name="Poehlein A."/>
            <person name="Zverlov V.V."/>
            <person name="Daniel R."/>
            <person name="Schwarz W.H."/>
            <person name="Liebl W."/>
        </authorList>
    </citation>
    <scope>NUCLEOTIDE SEQUENCE [LARGE SCALE GENOMIC DNA]</scope>
    <source>
        <strain evidence="2">ATCC 35414 / DSM 8532 / NCIMB 11754</strain>
    </source>
</reference>
<sequence>MFIQLEKEYPSLSIPDKIVISIAYEKELVCCTNDANARKACSEIGVEYAGTLGILCCAFEHEIIDKNTLSNLLSTYENECSAFITSDIIQPIRKVYGIPDNICIHSDVV</sequence>
<name>L7VLR5_THES1</name>
<evidence type="ECO:0000313" key="1">
    <source>
        <dbReference type="EMBL" id="AGC67456.1"/>
    </source>
</evidence>
<keyword evidence="2" id="KW-1185">Reference proteome</keyword>